<dbReference type="PATRIC" id="fig|28037.214.peg.712"/>
<gene>
    <name evidence="1" type="ORF">TZ92_00716</name>
</gene>
<sequence length="311" mass="35644">MSIEVIKKILEKVSTGQSWSLKIIKINTSKKKGLEYIAREIELSHKGRLTDHINSLASKYLNDQESGLSQYRECKKYDGTADAQVIYRLENSNELIEKNYGLFLTALAKPDVEINPLKLKAKASVIEGIIKIENEEVAVKFISMQNPVTTLNNKFCWINDKFTEISDKVLTLRNSIDVIVFRENVYMLNLAGEKLFDMERAYQKICKSKVTLIQQKTIIEGFDIFEKKATTGHNPRKFVSFNDNYLNKLTNVKNRKKIAKKFNIKLTDDSNLFDASEEGVPDKIVKLLCQKGMVDPFDDSPMEVSGTRKWI</sequence>
<dbReference type="InterPro" id="IPR032359">
    <property type="entry name" value="KwaB-like"/>
</dbReference>
<proteinExistence type="predicted"/>
<accession>A0A0F2D9Y1</accession>
<dbReference type="RefSeq" id="WP_033630294.1">
    <property type="nucleotide sequence ID" value="NZ_JYGO01000002.1"/>
</dbReference>
<dbReference type="Pfam" id="PF16162">
    <property type="entry name" value="KwaB"/>
    <property type="match status" value="1"/>
</dbReference>
<reference evidence="1 2" key="1">
    <citation type="submission" date="2015-02" db="EMBL/GenBank/DDBJ databases">
        <title>Evolution of amylase-binding proteins of oral streptococcal species.</title>
        <authorList>
            <person name="Haase E.M."/>
        </authorList>
    </citation>
    <scope>NUCLEOTIDE SEQUENCE [LARGE SCALE GENOMIC DNA]</scope>
    <source>
        <strain evidence="1 2">SK141</strain>
    </source>
</reference>
<name>A0A0F2D9Y1_STROR</name>
<comment type="caution">
    <text evidence="1">The sequence shown here is derived from an EMBL/GenBank/DDBJ whole genome shotgun (WGS) entry which is preliminary data.</text>
</comment>
<dbReference type="EMBL" id="JYGR01000005">
    <property type="protein sequence ID" value="KJQ70193.1"/>
    <property type="molecule type" value="Genomic_DNA"/>
</dbReference>
<protein>
    <recommendedName>
        <fullName evidence="3">DUF4868 domain-containing protein</fullName>
    </recommendedName>
</protein>
<evidence type="ECO:0000313" key="2">
    <source>
        <dbReference type="Proteomes" id="UP000033716"/>
    </source>
</evidence>
<evidence type="ECO:0008006" key="3">
    <source>
        <dbReference type="Google" id="ProtNLM"/>
    </source>
</evidence>
<dbReference type="Proteomes" id="UP000033716">
    <property type="component" value="Unassembled WGS sequence"/>
</dbReference>
<organism evidence="1 2">
    <name type="scientific">Streptococcus oralis subsp. oralis</name>
    <dbReference type="NCBI Taxonomy" id="1891914"/>
    <lineage>
        <taxon>Bacteria</taxon>
        <taxon>Bacillati</taxon>
        <taxon>Bacillota</taxon>
        <taxon>Bacilli</taxon>
        <taxon>Lactobacillales</taxon>
        <taxon>Streptococcaceae</taxon>
        <taxon>Streptococcus</taxon>
    </lineage>
</organism>
<evidence type="ECO:0000313" key="1">
    <source>
        <dbReference type="EMBL" id="KJQ70193.1"/>
    </source>
</evidence>
<dbReference type="AlphaFoldDB" id="A0A0F2D9Y1"/>